<dbReference type="Proteomes" id="UP001596523">
    <property type="component" value="Unassembled WGS sequence"/>
</dbReference>
<keyword evidence="2" id="KW-1185">Reference proteome</keyword>
<organism evidence="1 2">
    <name type="scientific">Streptomyces monticola</name>
    <dbReference type="NCBI Taxonomy" id="2666263"/>
    <lineage>
        <taxon>Bacteria</taxon>
        <taxon>Bacillati</taxon>
        <taxon>Actinomycetota</taxon>
        <taxon>Actinomycetes</taxon>
        <taxon>Kitasatosporales</taxon>
        <taxon>Streptomycetaceae</taxon>
        <taxon>Streptomyces</taxon>
    </lineage>
</organism>
<sequence>MPRDAWAGTSQRDLLLSRWVQEHLARDGSTEGATPPLLLLGGRGTGKTTLLAHLKWLAQHTHTAALDMAQLDDGRRGTADVLAEIAFQLSAATPSFPALRLPTSGALALALAAETDPGNRARAVQQIRTALDEGRAEEESDALYLSILETAATVAGLPPLVMAAFPLVRGGKRLWGVSSGKRKLWRAVRGLGSVTPASPDEFLTGLNHGFQHGTSAQRAEAEEVLLRAFLDDLQRAYEDGEGQERTWRCLVLLDNAETPLGNAFLEALDAVRHARGAADPLVLVAAARKRPQLLVNREPGLVPHGAYLECWRTADDEGGAAVAPRRIGGRLDVAQLRPLDRDEVGEFSARVVHALPREAVHGIARPAAWLGRVLHELTRGQPLATAAALTALVSYGEQEPLVARVRGAFTPGSRHTIGQQVLDALLGDLSPAVRHVLPRAAAAVAPGQAVAANGLWGGGLYLHERVAELVRDDLRTEPALIDGEAAAVFPDVVRRLLLQELAQVHGDNPPLEPATWSGAYEVLRAAVSAPGGTGDAREEAYCRLAQGELAAATRYLYDAFQEVRDGTLDAAAWCRALSWVQRAPRRTLHTAVDAGPEYERLVAQAERTVPAEQLEIAKLLIAGQLTLHPQTDPYAGLWSDPLGDPTGQLHGVIVEQLERLRGQLRGFRQWQTFDDRMRLYRKEPW</sequence>
<dbReference type="InterPro" id="IPR027417">
    <property type="entry name" value="P-loop_NTPase"/>
</dbReference>
<proteinExistence type="predicted"/>
<protein>
    <recommendedName>
        <fullName evidence="3">ATP-binding protein</fullName>
    </recommendedName>
</protein>
<evidence type="ECO:0008006" key="3">
    <source>
        <dbReference type="Google" id="ProtNLM"/>
    </source>
</evidence>
<reference evidence="2" key="1">
    <citation type="journal article" date="2019" name="Int. J. Syst. Evol. Microbiol.">
        <title>The Global Catalogue of Microorganisms (GCM) 10K type strain sequencing project: providing services to taxonomists for standard genome sequencing and annotation.</title>
        <authorList>
            <consortium name="The Broad Institute Genomics Platform"/>
            <consortium name="The Broad Institute Genome Sequencing Center for Infectious Disease"/>
            <person name="Wu L."/>
            <person name="Ma J."/>
        </authorList>
    </citation>
    <scope>NUCLEOTIDE SEQUENCE [LARGE SCALE GENOMIC DNA]</scope>
    <source>
        <strain evidence="2">SYNS20</strain>
    </source>
</reference>
<gene>
    <name evidence="1" type="ORF">ACFQVC_31365</name>
</gene>
<dbReference type="EMBL" id="JBHTCF010000017">
    <property type="protein sequence ID" value="MFC7308704.1"/>
    <property type="molecule type" value="Genomic_DNA"/>
</dbReference>
<dbReference type="RefSeq" id="WP_381836954.1">
    <property type="nucleotide sequence ID" value="NZ_JBHTCF010000017.1"/>
</dbReference>
<name>A0ABW2JRW8_9ACTN</name>
<dbReference type="SUPFAM" id="SSF52540">
    <property type="entry name" value="P-loop containing nucleoside triphosphate hydrolases"/>
    <property type="match status" value="1"/>
</dbReference>
<comment type="caution">
    <text evidence="1">The sequence shown here is derived from an EMBL/GenBank/DDBJ whole genome shotgun (WGS) entry which is preliminary data.</text>
</comment>
<evidence type="ECO:0000313" key="1">
    <source>
        <dbReference type="EMBL" id="MFC7308704.1"/>
    </source>
</evidence>
<accession>A0ABW2JRW8</accession>
<evidence type="ECO:0000313" key="2">
    <source>
        <dbReference type="Proteomes" id="UP001596523"/>
    </source>
</evidence>